<sequence>MKITATLVLGGETFRSIRDSAKIVSYVPGAMALSAALVLVSLYFTLRAAHGPACLDTKIRETLEQSSDRDMRRAGAAAASLKGAQWLLPLAVLLFLAALVTMWSIAAVARESTPDAPERQANAADTTPTDVLRDLHGHPRPARPHTQVGPDPPDQHRQLGSTRQLRNSGVRLTKALL</sequence>
<dbReference type="RefSeq" id="WP_143782234.1">
    <property type="nucleotide sequence ID" value="NZ_CP041616.1"/>
</dbReference>
<protein>
    <submittedName>
        <fullName evidence="3">Uncharacterized protein</fullName>
    </submittedName>
</protein>
<evidence type="ECO:0000313" key="3">
    <source>
        <dbReference type="EMBL" id="QDO87557.1"/>
    </source>
</evidence>
<gene>
    <name evidence="3" type="ORF">FNH13_03735</name>
</gene>
<proteinExistence type="predicted"/>
<feature type="region of interest" description="Disordered" evidence="1">
    <location>
        <begin position="111"/>
        <end position="165"/>
    </location>
</feature>
<dbReference type="KEGG" id="orz:FNH13_03735"/>
<reference evidence="3 4" key="1">
    <citation type="submission" date="2019-07" db="EMBL/GenBank/DDBJ databases">
        <title>complete genome sequencing of Ornithinimicrobium sp. H23M54.</title>
        <authorList>
            <person name="Bae J.-W."/>
            <person name="Lee S.-Y."/>
        </authorList>
    </citation>
    <scope>NUCLEOTIDE SEQUENCE [LARGE SCALE GENOMIC DNA]</scope>
    <source>
        <strain evidence="3 4">H23M54</strain>
    </source>
</reference>
<dbReference type="EMBL" id="CP041616">
    <property type="protein sequence ID" value="QDO87557.1"/>
    <property type="molecule type" value="Genomic_DNA"/>
</dbReference>
<keyword evidence="2" id="KW-1133">Transmembrane helix</keyword>
<keyword evidence="2" id="KW-0472">Membrane</keyword>
<evidence type="ECO:0000256" key="1">
    <source>
        <dbReference type="SAM" id="MobiDB-lite"/>
    </source>
</evidence>
<keyword evidence="4" id="KW-1185">Reference proteome</keyword>
<evidence type="ECO:0000256" key="2">
    <source>
        <dbReference type="SAM" id="Phobius"/>
    </source>
</evidence>
<dbReference type="AlphaFoldDB" id="A0A516G7Q0"/>
<evidence type="ECO:0000313" key="4">
    <source>
        <dbReference type="Proteomes" id="UP000315395"/>
    </source>
</evidence>
<feature type="transmembrane region" description="Helical" evidence="2">
    <location>
        <begin position="23"/>
        <end position="46"/>
    </location>
</feature>
<feature type="transmembrane region" description="Helical" evidence="2">
    <location>
        <begin position="86"/>
        <end position="109"/>
    </location>
</feature>
<keyword evidence="2" id="KW-0812">Transmembrane</keyword>
<accession>A0A516G7Q0</accession>
<dbReference type="Proteomes" id="UP000315395">
    <property type="component" value="Chromosome"/>
</dbReference>
<organism evidence="3 4">
    <name type="scientific">Ornithinimicrobium ciconiae</name>
    <dbReference type="NCBI Taxonomy" id="2594265"/>
    <lineage>
        <taxon>Bacteria</taxon>
        <taxon>Bacillati</taxon>
        <taxon>Actinomycetota</taxon>
        <taxon>Actinomycetes</taxon>
        <taxon>Micrococcales</taxon>
        <taxon>Ornithinimicrobiaceae</taxon>
        <taxon>Ornithinimicrobium</taxon>
    </lineage>
</organism>
<name>A0A516G7Q0_9MICO</name>